<evidence type="ECO:0000256" key="2">
    <source>
        <dbReference type="SAM" id="Phobius"/>
    </source>
</evidence>
<dbReference type="Gene3D" id="3.30.70.1070">
    <property type="entry name" value="Sporulation related repeat"/>
    <property type="match status" value="1"/>
</dbReference>
<feature type="compositionally biased region" description="Acidic residues" evidence="1">
    <location>
        <begin position="170"/>
        <end position="180"/>
    </location>
</feature>
<evidence type="ECO:0000313" key="5">
    <source>
        <dbReference type="Proteomes" id="UP000193570"/>
    </source>
</evidence>
<reference evidence="4 5" key="1">
    <citation type="submission" date="2017-03" db="EMBL/GenBank/DDBJ databases">
        <authorList>
            <person name="Afonso C.L."/>
            <person name="Miller P.J."/>
            <person name="Scott M.A."/>
            <person name="Spackman E."/>
            <person name="Goraichik I."/>
            <person name="Dimitrov K.M."/>
            <person name="Suarez D.L."/>
            <person name="Swayne D.E."/>
        </authorList>
    </citation>
    <scope>NUCLEOTIDE SEQUENCE [LARGE SCALE GENOMIC DNA]</scope>
    <source>
        <strain evidence="4 5">CECT 8625</strain>
    </source>
</reference>
<organism evidence="4 5">
    <name type="scientific">Roseivivax jejudonensis</name>
    <dbReference type="NCBI Taxonomy" id="1529041"/>
    <lineage>
        <taxon>Bacteria</taxon>
        <taxon>Pseudomonadati</taxon>
        <taxon>Pseudomonadota</taxon>
        <taxon>Alphaproteobacteria</taxon>
        <taxon>Rhodobacterales</taxon>
        <taxon>Roseobacteraceae</taxon>
        <taxon>Roseivivax</taxon>
    </lineage>
</organism>
<dbReference type="InterPro" id="IPR036680">
    <property type="entry name" value="SPOR-like_sf"/>
</dbReference>
<name>A0A1X6YTY0_9RHOB</name>
<keyword evidence="2" id="KW-0812">Transmembrane</keyword>
<dbReference type="GO" id="GO:0042834">
    <property type="term" value="F:peptidoglycan binding"/>
    <property type="evidence" value="ECO:0007669"/>
    <property type="project" value="InterPro"/>
</dbReference>
<proteinExistence type="predicted"/>
<feature type="region of interest" description="Disordered" evidence="1">
    <location>
        <begin position="164"/>
        <end position="188"/>
    </location>
</feature>
<dbReference type="AlphaFoldDB" id="A0A1X6YTY0"/>
<dbReference type="InterPro" id="IPR007730">
    <property type="entry name" value="SPOR-like_dom"/>
</dbReference>
<dbReference type="Proteomes" id="UP000193570">
    <property type="component" value="Unassembled WGS sequence"/>
</dbReference>
<keyword evidence="2" id="KW-1133">Transmembrane helix</keyword>
<dbReference type="Pfam" id="PF05036">
    <property type="entry name" value="SPOR"/>
    <property type="match status" value="1"/>
</dbReference>
<protein>
    <submittedName>
        <fullName evidence="4">Sporulation related domain protein</fullName>
    </submittedName>
</protein>
<keyword evidence="2" id="KW-0472">Membrane</keyword>
<evidence type="ECO:0000313" key="4">
    <source>
        <dbReference type="EMBL" id="SLN29223.1"/>
    </source>
</evidence>
<accession>A0A1X6YTY0</accession>
<evidence type="ECO:0000259" key="3">
    <source>
        <dbReference type="PROSITE" id="PS51724"/>
    </source>
</evidence>
<feature type="domain" description="SPOR" evidence="3">
    <location>
        <begin position="256"/>
        <end position="341"/>
    </location>
</feature>
<dbReference type="PROSITE" id="PS51724">
    <property type="entry name" value="SPOR"/>
    <property type="match status" value="1"/>
</dbReference>
<dbReference type="EMBL" id="FWFK01000002">
    <property type="protein sequence ID" value="SLN29223.1"/>
    <property type="molecule type" value="Genomic_DNA"/>
</dbReference>
<evidence type="ECO:0000256" key="1">
    <source>
        <dbReference type="SAM" id="MobiDB-lite"/>
    </source>
</evidence>
<feature type="transmembrane region" description="Helical" evidence="2">
    <location>
        <begin position="26"/>
        <end position="45"/>
    </location>
</feature>
<keyword evidence="5" id="KW-1185">Reference proteome</keyword>
<dbReference type="OrthoDB" id="8479416at2"/>
<dbReference type="RefSeq" id="WP_085791004.1">
    <property type="nucleotide sequence ID" value="NZ_FWFK01000002.1"/>
</dbReference>
<gene>
    <name evidence="4" type="ORF">ROJ8625_01251</name>
</gene>
<sequence length="341" mass="35412">MADNDLSGPEADPGFLATMQARLARWTNYAGAAMSLGLVIGIGVWGTKIILRDVGDIPVVLAAEGPMRMAPERPGGRPADHQGLSVNAVAGTGTASKPADTLRLAPSEPDLTEEDVAFAEIAPPPAPSGAVAPGPLPTLAELTASSDDPETAIRALADQLAEGAAPLSDLSEDTVAEAETAEATPEEREAAAIDRVVAEALGAVDPAEPEFRVIPASVPGVSTSRRPALRPVALANRIAAAAPPSAPDTREIAADQIAEGTRLVQFGAFDSPETAREEWSRLAGRFSEYLDGHDRVIERASSGGKIFYRLRAHGFDSLSDARRFCAAFVAGNADCIPVVAR</sequence>